<evidence type="ECO:0008006" key="3">
    <source>
        <dbReference type="Google" id="ProtNLM"/>
    </source>
</evidence>
<name>A0ABR5HDK8_9HYPH</name>
<accession>A0ABR5HDK8</accession>
<dbReference type="Proteomes" id="UP000036471">
    <property type="component" value="Unassembled WGS sequence"/>
</dbReference>
<reference evidence="1 2" key="1">
    <citation type="submission" date="2014-11" db="EMBL/GenBank/DDBJ databases">
        <title>Comparative genomics of Methylobacterium species.</title>
        <authorList>
            <person name="Chaudhry V."/>
            <person name="Patil P.B."/>
        </authorList>
    </citation>
    <scope>NUCLEOTIDE SEQUENCE [LARGE SCALE GENOMIC DNA]</scope>
    <source>
        <strain evidence="1 2">SE3.6</strain>
    </source>
</reference>
<keyword evidence="2" id="KW-1185">Reference proteome</keyword>
<protein>
    <recommendedName>
        <fullName evidence="3">LysR substrate-binding domain-containing protein</fullName>
    </recommendedName>
</protein>
<evidence type="ECO:0000313" key="1">
    <source>
        <dbReference type="EMBL" id="KMO23343.1"/>
    </source>
</evidence>
<evidence type="ECO:0000313" key="2">
    <source>
        <dbReference type="Proteomes" id="UP000036471"/>
    </source>
</evidence>
<organism evidence="1 2">
    <name type="scientific">Methylobacterium indicum</name>
    <dbReference type="NCBI Taxonomy" id="1775910"/>
    <lineage>
        <taxon>Bacteria</taxon>
        <taxon>Pseudomonadati</taxon>
        <taxon>Pseudomonadota</taxon>
        <taxon>Alphaproteobacteria</taxon>
        <taxon>Hyphomicrobiales</taxon>
        <taxon>Methylobacteriaceae</taxon>
        <taxon>Methylobacterium</taxon>
    </lineage>
</organism>
<proteinExistence type="predicted"/>
<sequence>MEIPQTGASSITAVSAFSLIRLGFKELGQSLPVPSFRDAQLDGASSPLSVPVTVIRGSSPGQAAVLDQLLRLLRARRRSGRSSDIQFHRLFAGHTELFAQHVRVSALLSPRAQPRREPGFR</sequence>
<comment type="caution">
    <text evidence="1">The sequence shown here is derived from an EMBL/GenBank/DDBJ whole genome shotgun (WGS) entry which is preliminary data.</text>
</comment>
<dbReference type="EMBL" id="JTHG01000115">
    <property type="protein sequence ID" value="KMO23343.1"/>
    <property type="molecule type" value="Genomic_DNA"/>
</dbReference>
<gene>
    <name evidence="1" type="ORF">QR79_13590</name>
</gene>